<dbReference type="OrthoDB" id="432970at2759"/>
<evidence type="ECO:0000313" key="3">
    <source>
        <dbReference type="Proteomes" id="UP000800036"/>
    </source>
</evidence>
<organism evidence="2 3">
    <name type="scientific">Bimuria novae-zelandiae CBS 107.79</name>
    <dbReference type="NCBI Taxonomy" id="1447943"/>
    <lineage>
        <taxon>Eukaryota</taxon>
        <taxon>Fungi</taxon>
        <taxon>Dikarya</taxon>
        <taxon>Ascomycota</taxon>
        <taxon>Pezizomycotina</taxon>
        <taxon>Dothideomycetes</taxon>
        <taxon>Pleosporomycetidae</taxon>
        <taxon>Pleosporales</taxon>
        <taxon>Massarineae</taxon>
        <taxon>Didymosphaeriaceae</taxon>
        <taxon>Bimuria</taxon>
    </lineage>
</organism>
<accession>A0A6A5V161</accession>
<keyword evidence="3" id="KW-1185">Reference proteome</keyword>
<dbReference type="Proteomes" id="UP000800036">
    <property type="component" value="Unassembled WGS sequence"/>
</dbReference>
<feature type="region of interest" description="Disordered" evidence="1">
    <location>
        <begin position="119"/>
        <end position="146"/>
    </location>
</feature>
<name>A0A6A5V161_9PLEO</name>
<evidence type="ECO:0000313" key="2">
    <source>
        <dbReference type="EMBL" id="KAF1970618.1"/>
    </source>
</evidence>
<gene>
    <name evidence="2" type="ORF">BU23DRAFT_570543</name>
</gene>
<dbReference type="AlphaFoldDB" id="A0A6A5V161"/>
<protein>
    <submittedName>
        <fullName evidence="2">Uncharacterized protein</fullName>
    </submittedName>
</protein>
<dbReference type="EMBL" id="ML976699">
    <property type="protein sequence ID" value="KAF1970618.1"/>
    <property type="molecule type" value="Genomic_DNA"/>
</dbReference>
<evidence type="ECO:0000256" key="1">
    <source>
        <dbReference type="SAM" id="MobiDB-lite"/>
    </source>
</evidence>
<sequence length="376" mass="41232">MDAPLEMRINYPIGFGSITASGARSSNDFTLSVEYEPKGWVGSSSLVATAMMPMMSFIDKSVLDSAVELAFQIDPSGPKEYPDGVIYATKFSTSNVCLSRYPPNISGIRQTWKVNEQSARQWHPSWSPERIAEREEEGASDSRTEKNELQCITEIATPAKMATRPELLFPMKLSSTYVITATQKWNPHSVFGMRCGNGHPQVFVFAKTIRMGLSNQGVFVDAAVLPLDDNFMDSKHADLLDSALFNNPAGVGVIPLDEAELNLWKHALPMFAERVRSTHWKHQALCEYVKAGSIPISTKPGKPFLCSCGARKSFLPGSFAGSPRWKAISRHATRVAIAPLYKSPLANTESKLRSAAMPLECAICGRRTAKGGGKLL</sequence>
<reference evidence="2" key="1">
    <citation type="journal article" date="2020" name="Stud. Mycol.">
        <title>101 Dothideomycetes genomes: a test case for predicting lifestyles and emergence of pathogens.</title>
        <authorList>
            <person name="Haridas S."/>
            <person name="Albert R."/>
            <person name="Binder M."/>
            <person name="Bloem J."/>
            <person name="Labutti K."/>
            <person name="Salamov A."/>
            <person name="Andreopoulos B."/>
            <person name="Baker S."/>
            <person name="Barry K."/>
            <person name="Bills G."/>
            <person name="Bluhm B."/>
            <person name="Cannon C."/>
            <person name="Castanera R."/>
            <person name="Culley D."/>
            <person name="Daum C."/>
            <person name="Ezra D."/>
            <person name="Gonzalez J."/>
            <person name="Henrissat B."/>
            <person name="Kuo A."/>
            <person name="Liang C."/>
            <person name="Lipzen A."/>
            <person name="Lutzoni F."/>
            <person name="Magnuson J."/>
            <person name="Mondo S."/>
            <person name="Nolan M."/>
            <person name="Ohm R."/>
            <person name="Pangilinan J."/>
            <person name="Park H.-J."/>
            <person name="Ramirez L."/>
            <person name="Alfaro M."/>
            <person name="Sun H."/>
            <person name="Tritt A."/>
            <person name="Yoshinaga Y."/>
            <person name="Zwiers L.-H."/>
            <person name="Turgeon B."/>
            <person name="Goodwin S."/>
            <person name="Spatafora J."/>
            <person name="Crous P."/>
            <person name="Grigoriev I."/>
        </authorList>
    </citation>
    <scope>NUCLEOTIDE SEQUENCE</scope>
    <source>
        <strain evidence="2">CBS 107.79</strain>
    </source>
</reference>
<proteinExistence type="predicted"/>